<dbReference type="PIRSF" id="PIRSF016838">
    <property type="entry name" value="PafC"/>
    <property type="match status" value="1"/>
</dbReference>
<feature type="domain" description="WYL" evidence="2">
    <location>
        <begin position="144"/>
        <end position="209"/>
    </location>
</feature>
<evidence type="ECO:0000313" key="3">
    <source>
        <dbReference type="EMBL" id="TDP72410.1"/>
    </source>
</evidence>
<sequence length="320" mass="34595">MTTKPTGRVLAVLELLQSHPQMPGAELARRVEVDQRTVRRYIAHLVELGVPVEAQRGRDGGYRLRPGHKLPPMMFTADEAMALAIGLRAARELGLNGILPAISSTQAKLERVMPAACAKRIGDVNEVVALDLAQPSGPGARSELLALSAAARAQQRVRLGYRSRDETETAREVDVYGLGFRGGAWYAVGHCHLRHDLRSFRLDRVLSVEALPASFGRPADFDVLAYLANAIATLPRSHAIEALLDTDLASAQRAVRPEIGVLAQVKGGVRLLAQADDLAAMARELGRLPFGFKILKPMALRRALAAHGQALITSAALQNR</sequence>
<dbReference type="InterPro" id="IPR051534">
    <property type="entry name" value="CBASS_pafABC_assoc_protein"/>
</dbReference>
<accession>A0A4R6QNK2</accession>
<name>A0A4R6QNK2_9BURK</name>
<dbReference type="PANTHER" id="PTHR34580:SF3">
    <property type="entry name" value="PROTEIN PAFB"/>
    <property type="match status" value="1"/>
</dbReference>
<feature type="domain" description="Helix-turn-helix type 11" evidence="1">
    <location>
        <begin position="8"/>
        <end position="63"/>
    </location>
</feature>
<gene>
    <name evidence="3" type="ORF">DES47_102155</name>
</gene>
<comment type="caution">
    <text evidence="3">The sequence shown here is derived from an EMBL/GenBank/DDBJ whole genome shotgun (WGS) entry which is preliminary data.</text>
</comment>
<dbReference type="Pfam" id="PF13280">
    <property type="entry name" value="WYL"/>
    <property type="match status" value="1"/>
</dbReference>
<dbReference type="InterPro" id="IPR036388">
    <property type="entry name" value="WH-like_DNA-bd_sf"/>
</dbReference>
<evidence type="ECO:0000259" key="1">
    <source>
        <dbReference type="Pfam" id="PF08279"/>
    </source>
</evidence>
<dbReference type="Proteomes" id="UP000295361">
    <property type="component" value="Unassembled WGS sequence"/>
</dbReference>
<evidence type="ECO:0000313" key="4">
    <source>
        <dbReference type="Proteomes" id="UP000295361"/>
    </source>
</evidence>
<dbReference type="InParanoid" id="A0A4R6QNK2"/>
<dbReference type="PANTHER" id="PTHR34580">
    <property type="match status" value="1"/>
</dbReference>
<reference evidence="3 4" key="1">
    <citation type="submission" date="2019-03" db="EMBL/GenBank/DDBJ databases">
        <title>Genomic Encyclopedia of Type Strains, Phase IV (KMG-IV): sequencing the most valuable type-strain genomes for metagenomic binning, comparative biology and taxonomic classification.</title>
        <authorList>
            <person name="Goeker M."/>
        </authorList>
    </citation>
    <scope>NUCLEOTIDE SEQUENCE [LARGE SCALE GENOMIC DNA]</scope>
    <source>
        <strain evidence="3 4">DSM 16998</strain>
    </source>
</reference>
<dbReference type="AlphaFoldDB" id="A0A4R6QNK2"/>
<evidence type="ECO:0000259" key="2">
    <source>
        <dbReference type="Pfam" id="PF13280"/>
    </source>
</evidence>
<protein>
    <submittedName>
        <fullName evidence="3">Transcriptional regulator</fullName>
    </submittedName>
</protein>
<dbReference type="InterPro" id="IPR026881">
    <property type="entry name" value="WYL_dom"/>
</dbReference>
<dbReference type="RefSeq" id="WP_243748193.1">
    <property type="nucleotide sequence ID" value="NZ_SNXS01000002.1"/>
</dbReference>
<dbReference type="Gene3D" id="1.10.10.10">
    <property type="entry name" value="Winged helix-like DNA-binding domain superfamily/Winged helix DNA-binding domain"/>
    <property type="match status" value="1"/>
</dbReference>
<proteinExistence type="predicted"/>
<organism evidence="3 4">
    <name type="scientific">Roseateles toxinivorans</name>
    <dbReference type="NCBI Taxonomy" id="270368"/>
    <lineage>
        <taxon>Bacteria</taxon>
        <taxon>Pseudomonadati</taxon>
        <taxon>Pseudomonadota</taxon>
        <taxon>Betaproteobacteria</taxon>
        <taxon>Burkholderiales</taxon>
        <taxon>Sphaerotilaceae</taxon>
        <taxon>Roseateles</taxon>
    </lineage>
</organism>
<dbReference type="SUPFAM" id="SSF46785">
    <property type="entry name" value="Winged helix' DNA-binding domain"/>
    <property type="match status" value="1"/>
</dbReference>
<dbReference type="Pfam" id="PF08279">
    <property type="entry name" value="HTH_11"/>
    <property type="match status" value="1"/>
</dbReference>
<dbReference type="InterPro" id="IPR028349">
    <property type="entry name" value="PafC-like"/>
</dbReference>
<dbReference type="InterPro" id="IPR036390">
    <property type="entry name" value="WH_DNA-bd_sf"/>
</dbReference>
<dbReference type="EMBL" id="SNXS01000002">
    <property type="protein sequence ID" value="TDP72410.1"/>
    <property type="molecule type" value="Genomic_DNA"/>
</dbReference>
<dbReference type="PROSITE" id="PS52050">
    <property type="entry name" value="WYL"/>
    <property type="match status" value="1"/>
</dbReference>
<dbReference type="InterPro" id="IPR013196">
    <property type="entry name" value="HTH_11"/>
</dbReference>
<keyword evidence="4" id="KW-1185">Reference proteome</keyword>